<sequence>MFITPILFLVVGYSLMYVVGRPVIQFASSSLKLFLLADVPTFERQQDAFAAVNDEEIKKDADDEIPSSQIEYPKGGYQYGEVIAESLDLDMPLYYGDTDEILRQGAGQYMGSVYPGEVGTSLIGAHNGYGFGKFIGIEKGDIVKVKTTYANYEYKVTKMDIRHKDDPEIEAALEQRDTPKIIFYTCYPVDSIGMTDERVFVFCDLVKGPVINPAK</sequence>
<dbReference type="InterPro" id="IPR005754">
    <property type="entry name" value="Sortase"/>
</dbReference>
<evidence type="ECO:0000313" key="4">
    <source>
        <dbReference type="Proteomes" id="UP000181884"/>
    </source>
</evidence>
<dbReference type="InterPro" id="IPR041999">
    <property type="entry name" value="Sortase_D_1"/>
</dbReference>
<dbReference type="CDD" id="cd05828">
    <property type="entry name" value="Sortase_D_1"/>
    <property type="match status" value="1"/>
</dbReference>
<dbReference type="SUPFAM" id="SSF63817">
    <property type="entry name" value="Sortase"/>
    <property type="match status" value="1"/>
</dbReference>
<evidence type="ECO:0000256" key="1">
    <source>
        <dbReference type="ARBA" id="ARBA00022801"/>
    </source>
</evidence>
<name>A0A1L8RFM1_9ENTE</name>
<dbReference type="RefSeq" id="WP_067394542.1">
    <property type="nucleotide sequence ID" value="NZ_JXKH01000004.1"/>
</dbReference>
<gene>
    <name evidence="3" type="ORF">RU97_GL001920</name>
</gene>
<evidence type="ECO:0000313" key="3">
    <source>
        <dbReference type="EMBL" id="OJG18523.1"/>
    </source>
</evidence>
<evidence type="ECO:0000256" key="2">
    <source>
        <dbReference type="SAM" id="Phobius"/>
    </source>
</evidence>
<keyword evidence="2" id="KW-0812">Transmembrane</keyword>
<reference evidence="3 4" key="1">
    <citation type="submission" date="2014-12" db="EMBL/GenBank/DDBJ databases">
        <title>Draft genome sequences of 29 type strains of Enterococci.</title>
        <authorList>
            <person name="Zhong Z."/>
            <person name="Sun Z."/>
            <person name="Liu W."/>
            <person name="Zhang W."/>
            <person name="Zhang H."/>
        </authorList>
    </citation>
    <scope>NUCLEOTIDE SEQUENCE [LARGE SCALE GENOMIC DNA]</scope>
    <source>
        <strain evidence="3 4">DSM 17029</strain>
    </source>
</reference>
<dbReference type="Pfam" id="PF04203">
    <property type="entry name" value="Sortase"/>
    <property type="match status" value="1"/>
</dbReference>
<accession>A0A1L8RFM1</accession>
<keyword evidence="4" id="KW-1185">Reference proteome</keyword>
<evidence type="ECO:0008006" key="5">
    <source>
        <dbReference type="Google" id="ProtNLM"/>
    </source>
</evidence>
<comment type="caution">
    <text evidence="3">The sequence shown here is derived from an EMBL/GenBank/DDBJ whole genome shotgun (WGS) entry which is preliminary data.</text>
</comment>
<feature type="transmembrane region" description="Helical" evidence="2">
    <location>
        <begin position="6"/>
        <end position="24"/>
    </location>
</feature>
<dbReference type="AlphaFoldDB" id="A0A1L8RFM1"/>
<dbReference type="Gene3D" id="2.40.260.10">
    <property type="entry name" value="Sortase"/>
    <property type="match status" value="1"/>
</dbReference>
<dbReference type="EMBL" id="JXKH01000004">
    <property type="protein sequence ID" value="OJG18523.1"/>
    <property type="molecule type" value="Genomic_DNA"/>
</dbReference>
<organism evidence="3 4">
    <name type="scientific">Enterococcus canis</name>
    <dbReference type="NCBI Taxonomy" id="214095"/>
    <lineage>
        <taxon>Bacteria</taxon>
        <taxon>Bacillati</taxon>
        <taxon>Bacillota</taxon>
        <taxon>Bacilli</taxon>
        <taxon>Lactobacillales</taxon>
        <taxon>Enterococcaceae</taxon>
        <taxon>Enterococcus</taxon>
    </lineage>
</organism>
<keyword evidence="1" id="KW-0378">Hydrolase</keyword>
<protein>
    <recommendedName>
        <fullName evidence="5">Sortase</fullName>
    </recommendedName>
</protein>
<dbReference type="STRING" id="214095.RU97_GL001920"/>
<dbReference type="InterPro" id="IPR023365">
    <property type="entry name" value="Sortase_dom-sf"/>
</dbReference>
<keyword evidence="2" id="KW-1133">Transmembrane helix</keyword>
<keyword evidence="2" id="KW-0472">Membrane</keyword>
<dbReference type="NCBIfam" id="TIGR01076">
    <property type="entry name" value="sortase_fam"/>
    <property type="match status" value="1"/>
</dbReference>
<proteinExistence type="predicted"/>
<dbReference type="Proteomes" id="UP000181884">
    <property type="component" value="Unassembled WGS sequence"/>
</dbReference>
<dbReference type="GO" id="GO:0016787">
    <property type="term" value="F:hydrolase activity"/>
    <property type="evidence" value="ECO:0007669"/>
    <property type="project" value="UniProtKB-KW"/>
</dbReference>